<evidence type="ECO:0000313" key="7">
    <source>
        <dbReference type="EMBL" id="TWU67554.1"/>
    </source>
</evidence>
<dbReference type="GO" id="GO:0005524">
    <property type="term" value="F:ATP binding"/>
    <property type="evidence" value="ECO:0007669"/>
    <property type="project" value="UniProtKB-KW"/>
</dbReference>
<gene>
    <name evidence="7" type="primary">ybhF_5</name>
    <name evidence="7" type="ORF">V7x_31280</name>
</gene>
<dbReference type="EMBL" id="SJPZ01000001">
    <property type="protein sequence ID" value="TWU67554.1"/>
    <property type="molecule type" value="Genomic_DNA"/>
</dbReference>
<accession>A0A5C6FYZ3</accession>
<dbReference type="InterPro" id="IPR003593">
    <property type="entry name" value="AAA+_ATPase"/>
</dbReference>
<evidence type="ECO:0000259" key="6">
    <source>
        <dbReference type="PROSITE" id="PS50893"/>
    </source>
</evidence>
<keyword evidence="2" id="KW-0813">Transport</keyword>
<protein>
    <submittedName>
        <fullName evidence="7">Putative ABC transporter ATP-binding protein YbhF</fullName>
    </submittedName>
</protein>
<keyword evidence="3" id="KW-0536">Nodulation</keyword>
<dbReference type="InterPro" id="IPR050763">
    <property type="entry name" value="ABC_transporter_ATP-binding"/>
</dbReference>
<dbReference type="InterPro" id="IPR027417">
    <property type="entry name" value="P-loop_NTPase"/>
</dbReference>
<dbReference type="SUPFAM" id="SSF52540">
    <property type="entry name" value="P-loop containing nucleoside triphosphate hydrolases"/>
    <property type="match status" value="1"/>
</dbReference>
<evidence type="ECO:0000256" key="3">
    <source>
        <dbReference type="ARBA" id="ARBA00022458"/>
    </source>
</evidence>
<dbReference type="Pfam" id="PF00005">
    <property type="entry name" value="ABC_tran"/>
    <property type="match status" value="1"/>
</dbReference>
<dbReference type="PANTHER" id="PTHR42711">
    <property type="entry name" value="ABC TRANSPORTER ATP-BINDING PROTEIN"/>
    <property type="match status" value="1"/>
</dbReference>
<dbReference type="GO" id="GO:0016887">
    <property type="term" value="F:ATP hydrolysis activity"/>
    <property type="evidence" value="ECO:0007669"/>
    <property type="project" value="InterPro"/>
</dbReference>
<sequence>MWLSCSPVCEKGFAVLSIESLTKTFELPSGVLTAVDDISFQVHPGEVFGLLGPNGAGKTTTMRMVLGLLEPDAGYAEVDGARTSEDPITVKSRLGFVSASDGVYPWLTVREMLLYFADLYGVAPAGARRRCDELAELMDITSLLDRRAGELSTGQRQRVTLVRGLIHDPPVMLLDEPTRGLDVVGVQTIFHYIQELRSMGKAVVVCTHRLDEAERLCDRFGLLHRGQLEHLGTLDELLQRTGKSNLADIFIDLLESH</sequence>
<dbReference type="AlphaFoldDB" id="A0A5C6FYZ3"/>
<reference evidence="7 8" key="1">
    <citation type="submission" date="2019-02" db="EMBL/GenBank/DDBJ databases">
        <title>Deep-cultivation of Planctomycetes and their phenomic and genomic characterization uncovers novel biology.</title>
        <authorList>
            <person name="Wiegand S."/>
            <person name="Jogler M."/>
            <person name="Boedeker C."/>
            <person name="Pinto D."/>
            <person name="Vollmers J."/>
            <person name="Rivas-Marin E."/>
            <person name="Kohn T."/>
            <person name="Peeters S.H."/>
            <person name="Heuer A."/>
            <person name="Rast P."/>
            <person name="Oberbeckmann S."/>
            <person name="Bunk B."/>
            <person name="Jeske O."/>
            <person name="Meyerdierks A."/>
            <person name="Storesund J.E."/>
            <person name="Kallscheuer N."/>
            <person name="Luecker S."/>
            <person name="Lage O.M."/>
            <person name="Pohl T."/>
            <person name="Merkel B.J."/>
            <person name="Hornburger P."/>
            <person name="Mueller R.-W."/>
            <person name="Bruemmer F."/>
            <person name="Labrenz M."/>
            <person name="Spormann A.M."/>
            <person name="Op Den Camp H."/>
            <person name="Overmann J."/>
            <person name="Amann R."/>
            <person name="Jetten M.S.M."/>
            <person name="Mascher T."/>
            <person name="Medema M.H."/>
            <person name="Devos D.P."/>
            <person name="Kaster A.-K."/>
            <person name="Ovreas L."/>
            <person name="Rohde M."/>
            <person name="Galperin M.Y."/>
            <person name="Jogler C."/>
        </authorList>
    </citation>
    <scope>NUCLEOTIDE SEQUENCE [LARGE SCALE GENOMIC DNA]</scope>
    <source>
        <strain evidence="7 8">V7</strain>
    </source>
</reference>
<feature type="domain" description="ABC transporter" evidence="6">
    <location>
        <begin position="16"/>
        <end position="250"/>
    </location>
</feature>
<evidence type="ECO:0000256" key="1">
    <source>
        <dbReference type="ARBA" id="ARBA00005417"/>
    </source>
</evidence>
<dbReference type="PANTHER" id="PTHR42711:SF5">
    <property type="entry name" value="ABC TRANSPORTER ATP-BINDING PROTEIN NATA"/>
    <property type="match status" value="1"/>
</dbReference>
<evidence type="ECO:0000256" key="2">
    <source>
        <dbReference type="ARBA" id="ARBA00022448"/>
    </source>
</evidence>
<keyword evidence="5 7" id="KW-0067">ATP-binding</keyword>
<comment type="similarity">
    <text evidence="1">Belongs to the ABC transporter superfamily.</text>
</comment>
<keyword evidence="4" id="KW-0547">Nucleotide-binding</keyword>
<organism evidence="7 8">
    <name type="scientific">Crateriforma conspicua</name>
    <dbReference type="NCBI Taxonomy" id="2527996"/>
    <lineage>
        <taxon>Bacteria</taxon>
        <taxon>Pseudomonadati</taxon>
        <taxon>Planctomycetota</taxon>
        <taxon>Planctomycetia</taxon>
        <taxon>Planctomycetales</taxon>
        <taxon>Planctomycetaceae</taxon>
        <taxon>Crateriforma</taxon>
    </lineage>
</organism>
<dbReference type="SMART" id="SM00382">
    <property type="entry name" value="AAA"/>
    <property type="match status" value="1"/>
</dbReference>
<dbReference type="PROSITE" id="PS50893">
    <property type="entry name" value="ABC_TRANSPORTER_2"/>
    <property type="match status" value="1"/>
</dbReference>
<comment type="caution">
    <text evidence="7">The sequence shown here is derived from an EMBL/GenBank/DDBJ whole genome shotgun (WGS) entry which is preliminary data.</text>
</comment>
<evidence type="ECO:0000256" key="4">
    <source>
        <dbReference type="ARBA" id="ARBA00022741"/>
    </source>
</evidence>
<dbReference type="CDD" id="cd03266">
    <property type="entry name" value="ABC_NatA_sodium_exporter"/>
    <property type="match status" value="1"/>
</dbReference>
<evidence type="ECO:0000313" key="8">
    <source>
        <dbReference type="Proteomes" id="UP000316476"/>
    </source>
</evidence>
<evidence type="ECO:0000256" key="5">
    <source>
        <dbReference type="ARBA" id="ARBA00022840"/>
    </source>
</evidence>
<proteinExistence type="inferred from homology"/>
<dbReference type="InterPro" id="IPR003439">
    <property type="entry name" value="ABC_transporter-like_ATP-bd"/>
</dbReference>
<dbReference type="Gene3D" id="3.40.50.300">
    <property type="entry name" value="P-loop containing nucleotide triphosphate hydrolases"/>
    <property type="match status" value="1"/>
</dbReference>
<dbReference type="Proteomes" id="UP000316476">
    <property type="component" value="Unassembled WGS sequence"/>
</dbReference>
<name>A0A5C6FYZ3_9PLAN</name>